<proteinExistence type="predicted"/>
<evidence type="ECO:0000313" key="1">
    <source>
        <dbReference type="EMBL" id="SPH20242.1"/>
    </source>
</evidence>
<dbReference type="AlphaFoldDB" id="A0A2R8BBG3"/>
<gene>
    <name evidence="1" type="ORF">ASD8599_00981</name>
</gene>
<evidence type="ECO:0000313" key="2">
    <source>
        <dbReference type="Proteomes" id="UP000244880"/>
    </source>
</evidence>
<dbReference type="PROSITE" id="PS51257">
    <property type="entry name" value="PROKAR_LIPOPROTEIN"/>
    <property type="match status" value="1"/>
</dbReference>
<evidence type="ECO:0008006" key="3">
    <source>
        <dbReference type="Google" id="ProtNLM"/>
    </source>
</evidence>
<dbReference type="EMBL" id="OMOR01000001">
    <property type="protein sequence ID" value="SPH20242.1"/>
    <property type="molecule type" value="Genomic_DNA"/>
</dbReference>
<keyword evidence="2" id="KW-1185">Reference proteome</keyword>
<name>A0A2R8BBG3_9RHOB</name>
<dbReference type="RefSeq" id="WP_108827484.1">
    <property type="nucleotide sequence ID" value="NZ_OMOR01000001.1"/>
</dbReference>
<dbReference type="Proteomes" id="UP000244880">
    <property type="component" value="Unassembled WGS sequence"/>
</dbReference>
<sequence length="109" mass="11234">MRIAALGLCVVALAGCDEATKAVDDVARKSAKAAVAETLSTRFPFVPKAAVTPFSDCVIDNASGREIGEFAKDAVVGVDESTVVLVQSILERPKTQQCVAKAGLAVLTA</sequence>
<protein>
    <recommendedName>
        <fullName evidence="3">Succinate dehydrogenase</fullName>
    </recommendedName>
</protein>
<organism evidence="1 2">
    <name type="scientific">Ascidiaceihabitans donghaensis</name>
    <dbReference type="NCBI Taxonomy" id="1510460"/>
    <lineage>
        <taxon>Bacteria</taxon>
        <taxon>Pseudomonadati</taxon>
        <taxon>Pseudomonadota</taxon>
        <taxon>Alphaproteobacteria</taxon>
        <taxon>Rhodobacterales</taxon>
        <taxon>Paracoccaceae</taxon>
        <taxon>Ascidiaceihabitans</taxon>
    </lineage>
</organism>
<dbReference type="OrthoDB" id="7867642at2"/>
<reference evidence="1 2" key="1">
    <citation type="submission" date="2018-03" db="EMBL/GenBank/DDBJ databases">
        <authorList>
            <person name="Keele B.F."/>
        </authorList>
    </citation>
    <scope>NUCLEOTIDE SEQUENCE [LARGE SCALE GENOMIC DNA]</scope>
    <source>
        <strain evidence="1 2">CECT 8599</strain>
    </source>
</reference>
<accession>A0A2R8BBG3</accession>